<keyword evidence="3 12" id="KW-0444">Lipid biosynthesis</keyword>
<evidence type="ECO:0000256" key="1">
    <source>
        <dbReference type="ARBA" id="ARBA00005189"/>
    </source>
</evidence>
<evidence type="ECO:0000256" key="8">
    <source>
        <dbReference type="ARBA" id="ARBA00023209"/>
    </source>
</evidence>
<proteinExistence type="inferred from homology"/>
<feature type="site" description="Cleavage (non-hydrolytic); by autocatalysis" evidence="12">
    <location>
        <begin position="269"/>
        <end position="270"/>
    </location>
</feature>
<organism evidence="13">
    <name type="scientific">uncultured Gemmatimonadota bacterium</name>
    <dbReference type="NCBI Taxonomy" id="203437"/>
    <lineage>
        <taxon>Bacteria</taxon>
        <taxon>Pseudomonadati</taxon>
        <taxon>Gemmatimonadota</taxon>
        <taxon>environmental samples</taxon>
    </lineage>
</organism>
<feature type="modified residue" description="Pyruvic acid (Ser); by autocatalysis" evidence="12">
    <location>
        <position position="270"/>
    </location>
</feature>
<evidence type="ECO:0000256" key="9">
    <source>
        <dbReference type="ARBA" id="ARBA00023239"/>
    </source>
</evidence>
<dbReference type="InterPro" id="IPR033178">
    <property type="entry name" value="PSD_type1_pro"/>
</dbReference>
<evidence type="ECO:0000256" key="5">
    <source>
        <dbReference type="ARBA" id="ARBA00023098"/>
    </source>
</evidence>
<evidence type="ECO:0000256" key="10">
    <source>
        <dbReference type="ARBA" id="ARBA00023264"/>
    </source>
</evidence>
<comment type="PTM">
    <text evidence="12">Is synthesized initially as an inactive proenzyme. Formation of the active enzyme involves a self-maturation process in which the active site pyruvoyl group is generated from an internal serine residue via an autocatalytic post-translational modification. Two non-identical subunits are generated from the proenzyme in this reaction, and the pyruvate is formed at the N-terminus of the alpha chain, which is derived from the carboxyl end of the proenzyme. The autoendoproteolytic cleavage occurs by a canonical serine protease mechanism, in which the side chain hydroxyl group of the serine supplies its oxygen atom to form the C-terminus of the beta chain, while the remainder of the serine residue undergoes an oxidative deamination to produce ammonia and the pyruvoyl prosthetic group on the alpha chain. During this reaction, the Ser that is part of the protease active site of the proenzyme becomes the pyruvoyl prosthetic group, which constitutes an essential element of the active site of the mature decarboxylase.</text>
</comment>
<dbReference type="PANTHER" id="PTHR10067:SF6">
    <property type="entry name" value="PHOSPHATIDYLSERINE DECARBOXYLASE PROENZYME, MITOCHONDRIAL"/>
    <property type="match status" value="1"/>
</dbReference>
<comment type="subcellular location">
    <subcellularLocation>
        <location evidence="12">Cell membrane</location>
        <topology evidence="12">Peripheral membrane protein</topology>
    </subcellularLocation>
</comment>
<dbReference type="GO" id="GO:0006646">
    <property type="term" value="P:phosphatidylethanolamine biosynthetic process"/>
    <property type="evidence" value="ECO:0007669"/>
    <property type="project" value="UniProtKB-UniRule"/>
</dbReference>
<keyword evidence="7 12" id="KW-0865">Zymogen</keyword>
<dbReference type="HAMAP" id="MF_00662">
    <property type="entry name" value="PS_decarb_PSD_B_type1"/>
    <property type="match status" value="1"/>
</dbReference>
<evidence type="ECO:0000256" key="4">
    <source>
        <dbReference type="ARBA" id="ARBA00022793"/>
    </source>
</evidence>
<comment type="catalytic activity">
    <reaction evidence="12">
        <text>a 1,2-diacyl-sn-glycero-3-phospho-L-serine + H(+) = a 1,2-diacyl-sn-glycero-3-phosphoethanolamine + CO2</text>
        <dbReference type="Rhea" id="RHEA:20828"/>
        <dbReference type="ChEBI" id="CHEBI:15378"/>
        <dbReference type="ChEBI" id="CHEBI:16526"/>
        <dbReference type="ChEBI" id="CHEBI:57262"/>
        <dbReference type="ChEBI" id="CHEBI:64612"/>
        <dbReference type="EC" id="4.1.1.65"/>
    </reaction>
</comment>
<dbReference type="Pfam" id="PF02666">
    <property type="entry name" value="PS_Dcarbxylase"/>
    <property type="match status" value="1"/>
</dbReference>
<evidence type="ECO:0000256" key="12">
    <source>
        <dbReference type="HAMAP-Rule" id="MF_00662"/>
    </source>
</evidence>
<gene>
    <name evidence="12" type="primary">psd</name>
    <name evidence="13" type="ORF">AVDCRST_MAG89-1807</name>
</gene>
<dbReference type="InterPro" id="IPR033177">
    <property type="entry name" value="PSD-B"/>
</dbReference>
<keyword evidence="4 12" id="KW-0210">Decarboxylase</keyword>
<dbReference type="GO" id="GO:0004609">
    <property type="term" value="F:phosphatidylserine decarboxylase activity"/>
    <property type="evidence" value="ECO:0007669"/>
    <property type="project" value="UniProtKB-UniRule"/>
</dbReference>
<dbReference type="PANTHER" id="PTHR10067">
    <property type="entry name" value="PHOSPHATIDYLSERINE DECARBOXYLASE"/>
    <property type="match status" value="1"/>
</dbReference>
<comment type="function">
    <text evidence="12">Catalyzes the formation of phosphatidylethanolamine (PtdEtn) from phosphatidylserine (PtdSer).</text>
</comment>
<feature type="chain" id="PRO_5027181936" description="Phosphatidylserine decarboxylase alpha chain" evidence="12">
    <location>
        <begin position="270"/>
        <end position="307"/>
    </location>
</feature>
<dbReference type="EMBL" id="CADCTV010000386">
    <property type="protein sequence ID" value="CAA9324329.1"/>
    <property type="molecule type" value="Genomic_DNA"/>
</dbReference>
<keyword evidence="8 12" id="KW-0594">Phospholipid biosynthesis</keyword>
<evidence type="ECO:0000256" key="6">
    <source>
        <dbReference type="ARBA" id="ARBA00023136"/>
    </source>
</evidence>
<feature type="active site" description="Charge relay system; for autoendoproteolytic cleavage activity" evidence="12">
    <location>
        <position position="270"/>
    </location>
</feature>
<feature type="active site" description="Schiff-base intermediate with substrate; via pyruvic acid; for decarboxylase activity" evidence="12">
    <location>
        <position position="270"/>
    </location>
</feature>
<evidence type="ECO:0000256" key="3">
    <source>
        <dbReference type="ARBA" id="ARBA00022516"/>
    </source>
</evidence>
<dbReference type="UniPathway" id="UPA00558">
    <property type="reaction ID" value="UER00616"/>
</dbReference>
<keyword evidence="6 12" id="KW-0472">Membrane</keyword>
<evidence type="ECO:0000256" key="2">
    <source>
        <dbReference type="ARBA" id="ARBA00022475"/>
    </source>
</evidence>
<comment type="pathway">
    <text evidence="1">Lipid metabolism.</text>
</comment>
<keyword evidence="9 12" id="KW-0456">Lyase</keyword>
<protein>
    <recommendedName>
        <fullName evidence="12">Phosphatidylserine decarboxylase proenzyme</fullName>
        <ecNumber evidence="12">4.1.1.65</ecNumber>
    </recommendedName>
    <component>
        <recommendedName>
            <fullName evidence="12">Phosphatidylserine decarboxylase alpha chain</fullName>
        </recommendedName>
    </component>
    <component>
        <recommendedName>
            <fullName evidence="12">Phosphatidylserine decarboxylase beta chain</fullName>
        </recommendedName>
    </component>
</protein>
<evidence type="ECO:0000256" key="11">
    <source>
        <dbReference type="ARBA" id="ARBA00023317"/>
    </source>
</evidence>
<evidence type="ECO:0000313" key="13">
    <source>
        <dbReference type="EMBL" id="CAA9324329.1"/>
    </source>
</evidence>
<dbReference type="EC" id="4.1.1.65" evidence="12"/>
<evidence type="ECO:0000256" key="7">
    <source>
        <dbReference type="ARBA" id="ARBA00023145"/>
    </source>
</evidence>
<comment type="subunit">
    <text evidence="12">Heterodimer of a large membrane-associated beta subunit and a small pyruvoyl-containing alpha subunit.</text>
</comment>
<accession>A0A6J4L7G8</accession>
<name>A0A6J4L7G8_9BACT</name>
<keyword evidence="11 12" id="KW-0670">Pyruvate</keyword>
<keyword evidence="10 12" id="KW-1208">Phospholipid metabolism</keyword>
<dbReference type="NCBIfam" id="TIGR00163">
    <property type="entry name" value="PS_decarb"/>
    <property type="match status" value="1"/>
</dbReference>
<feature type="active site" description="Charge relay system; for autoendoproteolytic cleavage activity" evidence="12">
    <location>
        <position position="102"/>
    </location>
</feature>
<keyword evidence="2 12" id="KW-1003">Cell membrane</keyword>
<comment type="similarity">
    <text evidence="12">Belongs to the phosphatidylserine decarboxylase family. PSD-B subfamily. Prokaryotic type I sub-subfamily.</text>
</comment>
<dbReference type="AlphaFoldDB" id="A0A6J4L7G8"/>
<comment type="cofactor">
    <cofactor evidence="12">
        <name>pyruvate</name>
        <dbReference type="ChEBI" id="CHEBI:15361"/>
    </cofactor>
    <text evidence="12">Binds 1 pyruvoyl group covalently per subunit.</text>
</comment>
<keyword evidence="5 12" id="KW-0443">Lipid metabolism</keyword>
<feature type="active site" description="Charge relay system; for autoendoproteolytic cleavage activity" evidence="12">
    <location>
        <position position="158"/>
    </location>
</feature>
<comment type="pathway">
    <text evidence="12">Phospholipid metabolism; phosphatidylethanolamine biosynthesis; phosphatidylethanolamine from CDP-diacylglycerol: step 2/2.</text>
</comment>
<feature type="chain" id="PRO_5027181937" description="Phosphatidylserine decarboxylase beta chain" evidence="12">
    <location>
        <begin position="1"/>
        <end position="269"/>
    </location>
</feature>
<dbReference type="InterPro" id="IPR003817">
    <property type="entry name" value="PS_Dcarbxylase"/>
</dbReference>
<reference evidence="13" key="1">
    <citation type="submission" date="2020-02" db="EMBL/GenBank/DDBJ databases">
        <authorList>
            <person name="Meier V. D."/>
        </authorList>
    </citation>
    <scope>NUCLEOTIDE SEQUENCE</scope>
    <source>
        <strain evidence="13">AVDCRST_MAG89</strain>
    </source>
</reference>
<dbReference type="GO" id="GO:0005886">
    <property type="term" value="C:plasma membrane"/>
    <property type="evidence" value="ECO:0007669"/>
    <property type="project" value="UniProtKB-SubCell"/>
</dbReference>
<sequence length="307" mass="33202">MHRSHESPELPTLRWRAALSLLKRLPQGALSRGFGRLADAPIPPRMRPAVLGAFARAVGADVAEAELPLEAYPTLNRFFTRRLAAGARTWPADPSVVASPVDGAVGQLGTVREGRLIQAKGRLYEVAQLLEDKAAAARYEGGSFITLYLSPKDYHRIHAPVGGEIREARHVPGWLLPVNAPSVAHTPDLFARNERLMCHVDGPHGRAAVVAVGAYNVGRISAAFDREWNAPPGENAWVTNRRGLQSAARTYDPPVRVERGDEVMTFHLGSTVVLVFEPGRVELLPSLAVDQPVRLGMPLGTAVGARG</sequence>